<evidence type="ECO:0008006" key="6">
    <source>
        <dbReference type="Google" id="ProtNLM"/>
    </source>
</evidence>
<evidence type="ECO:0000256" key="1">
    <source>
        <dbReference type="ARBA" id="ARBA00022729"/>
    </source>
</evidence>
<keyword evidence="1" id="KW-0732">Signal</keyword>
<feature type="domain" description="Secretion system C-terminal sorting" evidence="3">
    <location>
        <begin position="433"/>
        <end position="500"/>
    </location>
</feature>
<dbReference type="NCBIfam" id="TIGR04183">
    <property type="entry name" value="Por_Secre_tail"/>
    <property type="match status" value="1"/>
</dbReference>
<organism evidence="4 5">
    <name type="scientific">Winogradskyella damuponensis</name>
    <dbReference type="NCBI Taxonomy" id="943939"/>
    <lineage>
        <taxon>Bacteria</taxon>
        <taxon>Pseudomonadati</taxon>
        <taxon>Bacteroidota</taxon>
        <taxon>Flavobacteriia</taxon>
        <taxon>Flavobacteriales</taxon>
        <taxon>Flavobacteriaceae</taxon>
        <taxon>Winogradskyella</taxon>
    </lineage>
</organism>
<keyword evidence="5" id="KW-1185">Reference proteome</keyword>
<dbReference type="InterPro" id="IPR026444">
    <property type="entry name" value="Secre_tail"/>
</dbReference>
<dbReference type="InterPro" id="IPR045175">
    <property type="entry name" value="M28_fam"/>
</dbReference>
<evidence type="ECO:0000259" key="3">
    <source>
        <dbReference type="Pfam" id="PF18962"/>
    </source>
</evidence>
<evidence type="ECO:0000313" key="5">
    <source>
        <dbReference type="Proteomes" id="UP001501682"/>
    </source>
</evidence>
<dbReference type="PANTHER" id="PTHR12147">
    <property type="entry name" value="METALLOPEPTIDASE M28 FAMILY MEMBER"/>
    <property type="match status" value="1"/>
</dbReference>
<evidence type="ECO:0000259" key="2">
    <source>
        <dbReference type="Pfam" id="PF04389"/>
    </source>
</evidence>
<dbReference type="SUPFAM" id="SSF53187">
    <property type="entry name" value="Zn-dependent exopeptidases"/>
    <property type="match status" value="1"/>
</dbReference>
<evidence type="ECO:0000313" key="4">
    <source>
        <dbReference type="EMBL" id="GAA4246092.1"/>
    </source>
</evidence>
<accession>A0ABP8D268</accession>
<dbReference type="EMBL" id="BAABCB010000030">
    <property type="protein sequence ID" value="GAA4246092.1"/>
    <property type="molecule type" value="Genomic_DNA"/>
</dbReference>
<sequence length="503" mass="55772">MLYVFRINSTNVELKNELSKFSILKGSNWLYLLSMKTQVSMNFRVIFPLLVAFLFFNVSFSQSIQNIINEVSNANLQLTVNELTGEQPAVINGTSQTIISRVQSSNDLAANYIEERLAAFPNLTVELQNFNTTGKNIIATQLGKTNPENIYIVCAHYDSVAAYCADDNATGVAAVIEIARILSQQCTDNTIVYALWDEEEIGLRGANYYATQAADETNGNTRDNILGVINMDMIGYDGDAPGTTGDNDFDIDVRNISNSLEIKDDLLTILNTYTLDLNAIVVNPGTTASDHSRFWNQGYPAVLVGESWETDDVTPNYHSSNDRAEDIDFQYMTELTKLVTAYMATKSGLLALNNTVTKVGTNLIANETSATYQWYNCDTETEILGATNQLFSPTANGNYAVEISTGLCTEISNCITYNALSTEEFTEEDLSFYPNPVTSVLNIDNLKQKELIITVNDVSGKMIYKNTFRQGSFEIDFKNKPSGVYFINVVSKTKASTFKIVKD</sequence>
<dbReference type="Pfam" id="PF04389">
    <property type="entry name" value="Peptidase_M28"/>
    <property type="match status" value="1"/>
</dbReference>
<protein>
    <recommendedName>
        <fullName evidence="6">Por secretion system C-terminal sorting domain-containing protein</fullName>
    </recommendedName>
</protein>
<dbReference type="PANTHER" id="PTHR12147:SF26">
    <property type="entry name" value="PEPTIDASE M28 DOMAIN-CONTAINING PROTEIN"/>
    <property type="match status" value="1"/>
</dbReference>
<gene>
    <name evidence="4" type="ORF">GCM10022292_31100</name>
</gene>
<reference evidence="5" key="1">
    <citation type="journal article" date="2019" name="Int. J. Syst. Evol. Microbiol.">
        <title>The Global Catalogue of Microorganisms (GCM) 10K type strain sequencing project: providing services to taxonomists for standard genome sequencing and annotation.</title>
        <authorList>
            <consortium name="The Broad Institute Genomics Platform"/>
            <consortium name="The Broad Institute Genome Sequencing Center for Infectious Disease"/>
            <person name="Wu L."/>
            <person name="Ma J."/>
        </authorList>
    </citation>
    <scope>NUCLEOTIDE SEQUENCE [LARGE SCALE GENOMIC DNA]</scope>
    <source>
        <strain evidence="5">JCM 17633</strain>
    </source>
</reference>
<dbReference type="Pfam" id="PF18962">
    <property type="entry name" value="Por_Secre_tail"/>
    <property type="match status" value="1"/>
</dbReference>
<dbReference type="Gene3D" id="3.40.630.10">
    <property type="entry name" value="Zn peptidases"/>
    <property type="match status" value="1"/>
</dbReference>
<comment type="caution">
    <text evidence="4">The sequence shown here is derived from an EMBL/GenBank/DDBJ whole genome shotgun (WGS) entry which is preliminary data.</text>
</comment>
<dbReference type="InterPro" id="IPR007484">
    <property type="entry name" value="Peptidase_M28"/>
</dbReference>
<dbReference type="Proteomes" id="UP001501682">
    <property type="component" value="Unassembled WGS sequence"/>
</dbReference>
<proteinExistence type="predicted"/>
<feature type="domain" description="Peptidase M28" evidence="2">
    <location>
        <begin position="136"/>
        <end position="342"/>
    </location>
</feature>
<name>A0ABP8D268_9FLAO</name>